<dbReference type="OrthoDB" id="20352at10239"/>
<dbReference type="KEGG" id="vg:26626539"/>
<dbReference type="EMBL" id="KT454805">
    <property type="protein sequence ID" value="ALH46989.1"/>
    <property type="molecule type" value="Genomic_DNA"/>
</dbReference>
<name>A0A0N9RUT2_9CAUD</name>
<reference evidence="1 2" key="1">
    <citation type="journal article" date="2017" name="MBio">
        <title>Novel 'Superspreader' Bacteriophages Promote Horizontal Gene Transfer by Transformation.</title>
        <authorList>
            <person name="Keen E.C."/>
            <person name="Bliskovsky V.V."/>
            <person name="Malagon F."/>
            <person name="Baker J.D."/>
            <person name="Prince J.S."/>
            <person name="Klaus J.S."/>
            <person name="Adhya S.L."/>
        </authorList>
    </citation>
    <scope>NUCLEOTIDE SEQUENCE [LARGE SCALE GENOMIC DNA]</scope>
</reference>
<evidence type="ECO:0000313" key="1">
    <source>
        <dbReference type="EMBL" id="ALH46989.1"/>
    </source>
</evidence>
<dbReference type="GeneID" id="26626539"/>
<accession>A0A0N9RUT2</accession>
<evidence type="ECO:0000313" key="2">
    <source>
        <dbReference type="Proteomes" id="UP000202424"/>
    </source>
</evidence>
<dbReference type="Proteomes" id="UP000202424">
    <property type="component" value="Segment"/>
</dbReference>
<keyword evidence="2" id="KW-1185">Reference proteome</keyword>
<proteinExistence type="predicted"/>
<dbReference type="RefSeq" id="YP_009199349.1">
    <property type="nucleotide sequence ID" value="NC_028808.2"/>
</dbReference>
<sequence length="85" mass="9440">MATIKNIVITAKSRDDARATAKKLNGKVVDNGKESAVRWGVKTDKKLTLKHSSYNMFKGVKTIGNTNVFTKQGYKMHLSLTDNLI</sequence>
<protein>
    <submittedName>
        <fullName evidence="1">Uncharacterized protein</fullName>
    </submittedName>
</protein>
<organism evidence="1 2">
    <name type="scientific">Escherichia phage phiSUSP1</name>
    <dbReference type="NCBI Taxonomy" id="1718606"/>
    <lineage>
        <taxon>Viruses</taxon>
        <taxon>Duplodnaviria</taxon>
        <taxon>Heunggongvirae</taxon>
        <taxon>Uroviricota</taxon>
        <taxon>Caudoviricetes</taxon>
        <taxon>Andersonviridae</taxon>
        <taxon>Ounavirinae</taxon>
        <taxon>Mooglevirus</taxon>
        <taxon>Mooglevirus susp1</taxon>
        <taxon>Suspvirus SUSP1</taxon>
    </lineage>
</organism>